<dbReference type="AlphaFoldDB" id="A0A2S7RP53"/>
<feature type="domain" description="Glycosyl transferase family 1" evidence="1">
    <location>
        <begin position="179"/>
        <end position="310"/>
    </location>
</feature>
<dbReference type="GO" id="GO:0016757">
    <property type="term" value="F:glycosyltransferase activity"/>
    <property type="evidence" value="ECO:0007669"/>
    <property type="project" value="InterPro"/>
</dbReference>
<dbReference type="PANTHER" id="PTHR12526">
    <property type="entry name" value="GLYCOSYLTRANSFERASE"/>
    <property type="match status" value="1"/>
</dbReference>
<dbReference type="EMBL" id="PUAP01000048">
    <property type="protein sequence ID" value="PQF21040.1"/>
    <property type="molecule type" value="Genomic_DNA"/>
</dbReference>
<comment type="caution">
    <text evidence="2">The sequence shown here is derived from an EMBL/GenBank/DDBJ whole genome shotgun (WGS) entry which is preliminary data.</text>
</comment>
<dbReference type="PANTHER" id="PTHR12526:SF630">
    <property type="entry name" value="GLYCOSYLTRANSFERASE"/>
    <property type="match status" value="1"/>
</dbReference>
<protein>
    <recommendedName>
        <fullName evidence="1">Glycosyl transferase family 1 domain-containing protein</fullName>
    </recommendedName>
</protein>
<dbReference type="Gene3D" id="3.40.50.2000">
    <property type="entry name" value="Glycogen Phosphorylase B"/>
    <property type="match status" value="2"/>
</dbReference>
<gene>
    <name evidence="2" type="ORF">CUS89_14210</name>
</gene>
<dbReference type="RefSeq" id="WP_104872607.1">
    <property type="nucleotide sequence ID" value="NZ_PUAP01000048.1"/>
</dbReference>
<accession>A0A2S7RP53</accession>
<dbReference type="InterPro" id="IPR001296">
    <property type="entry name" value="Glyco_trans_1"/>
</dbReference>
<evidence type="ECO:0000313" key="2">
    <source>
        <dbReference type="EMBL" id="PQF21040.1"/>
    </source>
</evidence>
<dbReference type="SUPFAM" id="SSF53756">
    <property type="entry name" value="UDP-Glycosyltransferase/glycogen phosphorylase"/>
    <property type="match status" value="1"/>
</dbReference>
<name>A0A2S7RP53_ENTMU</name>
<dbReference type="CDD" id="cd03811">
    <property type="entry name" value="GT4_GT28_WabH-like"/>
    <property type="match status" value="1"/>
</dbReference>
<evidence type="ECO:0000313" key="3">
    <source>
        <dbReference type="Proteomes" id="UP000237934"/>
    </source>
</evidence>
<dbReference type="Proteomes" id="UP000237934">
    <property type="component" value="Unassembled WGS sequence"/>
</dbReference>
<organism evidence="2 3">
    <name type="scientific">Enterococcus mundtii</name>
    <dbReference type="NCBI Taxonomy" id="53346"/>
    <lineage>
        <taxon>Bacteria</taxon>
        <taxon>Bacillati</taxon>
        <taxon>Bacillota</taxon>
        <taxon>Bacilli</taxon>
        <taxon>Lactobacillales</taxon>
        <taxon>Enterococcaceae</taxon>
        <taxon>Enterococcus</taxon>
    </lineage>
</organism>
<evidence type="ECO:0000259" key="1">
    <source>
        <dbReference type="Pfam" id="PF00534"/>
    </source>
</evidence>
<dbReference type="Pfam" id="PF00534">
    <property type="entry name" value="Glycos_transf_1"/>
    <property type="match status" value="1"/>
</dbReference>
<reference evidence="2 3" key="1">
    <citation type="journal article" date="2018" name="Pathog. Dis.">
        <title>Whole-genome sequencing based characterization of antimicrobial resistance in Enterococcus.</title>
        <authorList>
            <person name="Tyson G."/>
        </authorList>
    </citation>
    <scope>NUCLEOTIDE SEQUENCE [LARGE SCALE GENOMIC DNA]</scope>
    <source>
        <strain evidence="2 3">CVM N55263</strain>
    </source>
</reference>
<sequence>MKKVTILIPGMHYGGMERVAFITRQILLKNDYDVSLVTLFDNNADYQPDFEYFSLKCDIKNSKVGKLINILKRVRKMAKLKKKLQTEVTISFGQSCNLVNVLSKVNDKTYVGIRSYDWLLQYIFHYKVDNFVYKKADRIVSVSQLIKRDAEEIFNIDKDKSYFLYNPYDLDLISSKSKETITEINIPLNKKVMVTVGRLEDQKGLYHLIKAVSMLKNKNNIVLYILGQGSKKDLLLNLIKMFGLEDVVFLLGGQANPYKYMARADLYVMPSITEGFPNALVEAMSTKTAVLCADCKSGPREILSNKELDTICENIEYAEFGILVCPMTDSRDYSTKYENCDKSLAYAIDELIEDDYLRNKYAEIAKKRVEQYSYDAFENNLMKIMKTLD</sequence>
<proteinExistence type="predicted"/>